<dbReference type="SUPFAM" id="SSF88723">
    <property type="entry name" value="PIN domain-like"/>
    <property type="match status" value="1"/>
</dbReference>
<dbReference type="SMART" id="SM00670">
    <property type="entry name" value="PINc"/>
    <property type="match status" value="1"/>
</dbReference>
<feature type="compositionally biased region" description="Low complexity" evidence="1">
    <location>
        <begin position="257"/>
        <end position="271"/>
    </location>
</feature>
<dbReference type="EMBL" id="JAFIQS010000003">
    <property type="protein sequence ID" value="KAG5171133.1"/>
    <property type="molecule type" value="Genomic_DNA"/>
</dbReference>
<feature type="compositionally biased region" description="Basic and acidic residues" evidence="1">
    <location>
        <begin position="1"/>
        <end position="21"/>
    </location>
</feature>
<evidence type="ECO:0000256" key="1">
    <source>
        <dbReference type="SAM" id="MobiDB-lite"/>
    </source>
</evidence>
<feature type="compositionally biased region" description="Basic and acidic residues" evidence="1">
    <location>
        <begin position="49"/>
        <end position="59"/>
    </location>
</feature>
<dbReference type="AlphaFoldDB" id="A0A8H7Y4S3"/>
<dbReference type="GO" id="GO:0042162">
    <property type="term" value="F:telomeric DNA binding"/>
    <property type="evidence" value="ECO:0007669"/>
    <property type="project" value="TreeGrafter"/>
</dbReference>
<dbReference type="Pfam" id="PF10373">
    <property type="entry name" value="EST1_DNA_bind"/>
    <property type="match status" value="1"/>
</dbReference>
<organism evidence="3">
    <name type="scientific">Psilocybe cubensis</name>
    <name type="common">Psychedelic mushroom</name>
    <name type="synonym">Stropharia cubensis</name>
    <dbReference type="NCBI Taxonomy" id="181762"/>
    <lineage>
        <taxon>Eukaryota</taxon>
        <taxon>Fungi</taxon>
        <taxon>Dikarya</taxon>
        <taxon>Basidiomycota</taxon>
        <taxon>Agaricomycotina</taxon>
        <taxon>Agaricomycetes</taxon>
        <taxon>Agaricomycetidae</taxon>
        <taxon>Agaricales</taxon>
        <taxon>Agaricineae</taxon>
        <taxon>Strophariaceae</taxon>
        <taxon>Psilocybe</taxon>
    </lineage>
</organism>
<reference evidence="3" key="1">
    <citation type="submission" date="2021-02" db="EMBL/GenBank/DDBJ databases">
        <title>Psilocybe cubensis genome.</title>
        <authorList>
            <person name="Mckernan K.J."/>
            <person name="Crawford S."/>
            <person name="Trippe A."/>
            <person name="Kane L.T."/>
            <person name="Mclaughlin S."/>
        </authorList>
    </citation>
    <scope>NUCLEOTIDE SEQUENCE [LARGE SCALE GENOMIC DNA]</scope>
    <source>
        <strain evidence="3">MGC-MH-2018</strain>
    </source>
</reference>
<feature type="compositionally biased region" description="Polar residues" evidence="1">
    <location>
        <begin position="738"/>
        <end position="747"/>
    </location>
</feature>
<feature type="region of interest" description="Disordered" evidence="1">
    <location>
        <begin position="893"/>
        <end position="929"/>
    </location>
</feature>
<dbReference type="InterPro" id="IPR018834">
    <property type="entry name" value="DNA/RNA-bd_Est1-type"/>
</dbReference>
<feature type="compositionally biased region" description="Acidic residues" evidence="1">
    <location>
        <begin position="1000"/>
        <end position="1021"/>
    </location>
</feature>
<dbReference type="OrthoDB" id="2017974at2759"/>
<dbReference type="GO" id="GO:0005697">
    <property type="term" value="C:telomerase holoenzyme complex"/>
    <property type="evidence" value="ECO:0007669"/>
    <property type="project" value="TreeGrafter"/>
</dbReference>
<feature type="compositionally biased region" description="Polar residues" evidence="1">
    <location>
        <begin position="62"/>
        <end position="83"/>
    </location>
</feature>
<dbReference type="Gene3D" id="1.25.40.10">
    <property type="entry name" value="Tetratricopeptide repeat domain"/>
    <property type="match status" value="1"/>
</dbReference>
<dbReference type="Gene3D" id="3.40.50.1010">
    <property type="entry name" value="5'-nuclease"/>
    <property type="match status" value="1"/>
</dbReference>
<dbReference type="InterPro" id="IPR002716">
    <property type="entry name" value="PIN_dom"/>
</dbReference>
<dbReference type="Pfam" id="PF13638">
    <property type="entry name" value="PIN_4"/>
    <property type="match status" value="1"/>
</dbReference>
<dbReference type="PANTHER" id="PTHR15696:SF0">
    <property type="entry name" value="TELOMERASE-BINDING PROTEIN EST1A"/>
    <property type="match status" value="1"/>
</dbReference>
<accession>A0A8H7Y4S3</accession>
<feature type="region of interest" description="Disordered" evidence="1">
    <location>
        <begin position="1045"/>
        <end position="1065"/>
    </location>
</feature>
<feature type="region of interest" description="Disordered" evidence="1">
    <location>
        <begin position="708"/>
        <end position="747"/>
    </location>
</feature>
<feature type="compositionally biased region" description="Basic and acidic residues" evidence="1">
    <location>
        <begin position="893"/>
        <end position="904"/>
    </location>
</feature>
<feature type="region of interest" description="Disordered" evidence="1">
    <location>
        <begin position="1"/>
        <end position="241"/>
    </location>
</feature>
<name>A0A8H7Y4S3_PSICU</name>
<dbReference type="GO" id="GO:0070034">
    <property type="term" value="F:telomerase RNA binding"/>
    <property type="evidence" value="ECO:0007669"/>
    <property type="project" value="TreeGrafter"/>
</dbReference>
<proteinExistence type="predicted"/>
<feature type="compositionally biased region" description="Polar residues" evidence="1">
    <location>
        <begin position="277"/>
        <end position="290"/>
    </location>
</feature>
<sequence>MHVEQHPIDPKPSRKGKERDPALPQREPQPTDLDQKLTALRRRTAATTRPRDRSERDRMQVAQPTQPNPINNPVQFASTSSISRIDRSPKLSVPAKHSPSSPHRHASPHLIVSRPTQDADHEDFSRRLKISSPAPRHQSAHKQSSSSKLFNPDTDPIPMRRTAEPEVMSDATGSSNANVYASRATPSGGLNHREERGHANRQLFDHRKDDPVRFSVLARPQHVTNGRPSPTPKSSGDYVSASSTSSYAASLSSSAFTLSSTTDGSSASSALFEGRPNQGQGTEDSGHNSQLSAQLKKLYRYLTALETKIKQDDSEEVDDAMTSRVMLKGKEAESEEVEKEKWRKRIEIHKQYAETAHLLLQISSAPSVPVSLRNIPSKYNIIVRLWNYAFHNILESLRRAFFTSNSIYAGEHLQEYIYYAYTFYSGLLIEYNLSPYKSGWLEALGDVARYRMHLAATGNGAVGGQGGLTTQAVSEAATSSNIVTKGKGIDNETGIATPGSPESVSDAPPARIDDSPSPSIGPAAARLIELEPERERWCNIARDWYGAGLAEQPGTGKFHHHLGVLSRDAEGEDLRSVYHFVKSLTTLHTFPTARESILPIWSHVAQARRSAPDARASELFVFLHGMLFTNIQLDDFQPTLARFIERLEIEGAEEREWIMMAVVNIASILEYGKPNSVLRKIGCVGPKEVNGPQVVAAMRVMAKKAAGGAPSAVDEEKMDIDDDRGDEPMKSPTILSAEDSQTAENSLPEQPPALKFAMQITFAMLSHVLRRPTRKSSQFSPSNLNPYLTVLLTFLSTILKHKPTLDILERSIPWEELALFFSSIPRKIMISQGLMSAPGKPDHYRTMERWVMLTSGCTPPLKEDWCLRGMEWVGRKVYERGFWKSGEDTKAELEVLDTAERPEATDGTIEDDDGEDDRSKNGSSSSHSKNSDIFRRYVRIARSAVNISSIVEGFNWTDGTRDWKVEGKLAEKVKLWEEEDRIEREEEERRRMGKRWVDDAMDVDEGENDSLSESEDDEDDSPDVKALKDRRRYLKSLLQSAKRDGSISSYSSGRPRAARSSRKPGDSRALLPVIPGYTILVVDTNILLSSLSMFSSLIESMKWTVIVPLPVIMELDGLSTNPSQLGEAAQAAMTYIHAHIRSHAVSLKVQTSKGNYLTSLTVRTEEVDFHGDNAEKSMDDLILKAAIWQDDHWVDRSSMLQSCPVPSGDLQKAIKVVLLSLDRNLRLKARSRQLPAASEKDLAAILAMAT</sequence>
<protein>
    <recommendedName>
        <fullName evidence="2">PIN domain-containing protein</fullName>
    </recommendedName>
</protein>
<dbReference type="GO" id="GO:0000184">
    <property type="term" value="P:nuclear-transcribed mRNA catabolic process, nonsense-mediated decay"/>
    <property type="evidence" value="ECO:0007669"/>
    <property type="project" value="TreeGrafter"/>
</dbReference>
<comment type="caution">
    <text evidence="3">The sequence shown here is derived from an EMBL/GenBank/DDBJ whole genome shotgun (WGS) entry which is preliminary data.</text>
</comment>
<feature type="compositionally biased region" description="Acidic residues" evidence="1">
    <location>
        <begin position="716"/>
        <end position="725"/>
    </location>
</feature>
<feature type="compositionally biased region" description="Basic and acidic residues" evidence="1">
    <location>
        <begin position="191"/>
        <end position="212"/>
    </location>
</feature>
<feature type="region of interest" description="Disordered" evidence="1">
    <location>
        <begin position="487"/>
        <end position="518"/>
    </location>
</feature>
<dbReference type="CDD" id="cd09880">
    <property type="entry name" value="PIN_Smg5-6-like"/>
    <property type="match status" value="1"/>
</dbReference>
<dbReference type="GO" id="GO:0004540">
    <property type="term" value="F:RNA nuclease activity"/>
    <property type="evidence" value="ECO:0007669"/>
    <property type="project" value="UniProtKB-ARBA"/>
</dbReference>
<feature type="compositionally biased region" description="Polar residues" evidence="1">
    <location>
        <begin position="222"/>
        <end position="234"/>
    </location>
</feature>
<feature type="region of interest" description="Disordered" evidence="1">
    <location>
        <begin position="1000"/>
        <end position="1025"/>
    </location>
</feature>
<feature type="compositionally biased region" description="Basic and acidic residues" evidence="1">
    <location>
        <begin position="117"/>
        <end position="126"/>
    </location>
</feature>
<gene>
    <name evidence="3" type="ORF">JR316_003216</name>
</gene>
<evidence type="ECO:0000259" key="2">
    <source>
        <dbReference type="SMART" id="SM00670"/>
    </source>
</evidence>
<feature type="region of interest" description="Disordered" evidence="1">
    <location>
        <begin position="257"/>
        <end position="290"/>
    </location>
</feature>
<dbReference type="InterPro" id="IPR011990">
    <property type="entry name" value="TPR-like_helical_dom_sf"/>
</dbReference>
<dbReference type="InterPro" id="IPR029060">
    <property type="entry name" value="PIN-like_dom_sf"/>
</dbReference>
<dbReference type="PANTHER" id="PTHR15696">
    <property type="entry name" value="SMG-7 SUPPRESSOR WITH MORPHOLOGICAL EFFECT ON GENITALIA PROTEIN 7"/>
    <property type="match status" value="1"/>
</dbReference>
<dbReference type="InterPro" id="IPR045153">
    <property type="entry name" value="Est1/Ebs1-like"/>
</dbReference>
<dbReference type="SUPFAM" id="SSF48452">
    <property type="entry name" value="TPR-like"/>
    <property type="match status" value="1"/>
</dbReference>
<evidence type="ECO:0000313" key="3">
    <source>
        <dbReference type="EMBL" id="KAG5171133.1"/>
    </source>
</evidence>
<feature type="domain" description="PIN" evidence="2">
    <location>
        <begin position="1078"/>
        <end position="1227"/>
    </location>
</feature>